<dbReference type="Pfam" id="PF00410">
    <property type="entry name" value="Ribosomal_S8"/>
    <property type="match status" value="2"/>
</dbReference>
<dbReference type="Gene3D" id="3.30.1370.30">
    <property type="match status" value="1"/>
</dbReference>
<dbReference type="Gene3D" id="3.30.1490.10">
    <property type="match status" value="1"/>
</dbReference>
<keyword evidence="4" id="KW-0694">RNA-binding</keyword>
<dbReference type="GO" id="GO:0003735">
    <property type="term" value="F:structural constituent of ribosome"/>
    <property type="evidence" value="ECO:0007669"/>
    <property type="project" value="InterPro"/>
</dbReference>
<evidence type="ECO:0000256" key="2">
    <source>
        <dbReference type="ARBA" id="ARBA00022980"/>
    </source>
</evidence>
<keyword evidence="2 4" id="KW-0689">Ribosomal protein</keyword>
<dbReference type="InterPro" id="IPR035987">
    <property type="entry name" value="Ribosomal_uS8_sf"/>
</dbReference>
<dbReference type="FunFam" id="3.30.1490.10:FF:000001">
    <property type="entry name" value="30S ribosomal protein S8"/>
    <property type="match status" value="1"/>
</dbReference>
<comment type="subunit">
    <text evidence="4">Part of the 30S ribosomal subunit.</text>
</comment>
<dbReference type="HAMAP" id="MF_01302_B">
    <property type="entry name" value="Ribosomal_uS8_B"/>
    <property type="match status" value="1"/>
</dbReference>
<keyword evidence="3 4" id="KW-0687">Ribonucleoprotein</keyword>
<evidence type="ECO:0000256" key="4">
    <source>
        <dbReference type="HAMAP-Rule" id="MF_01302"/>
    </source>
</evidence>
<dbReference type="GO" id="GO:1990904">
    <property type="term" value="C:ribonucleoprotein complex"/>
    <property type="evidence" value="ECO:0007669"/>
    <property type="project" value="UniProtKB-KW"/>
</dbReference>
<dbReference type="GO" id="GO:0005840">
    <property type="term" value="C:ribosome"/>
    <property type="evidence" value="ECO:0007669"/>
    <property type="project" value="UniProtKB-KW"/>
</dbReference>
<dbReference type="GO" id="GO:0009507">
    <property type="term" value="C:chloroplast"/>
    <property type="evidence" value="ECO:0007669"/>
    <property type="project" value="UniProtKB-SubCell"/>
</dbReference>
<evidence type="ECO:0000313" key="6">
    <source>
        <dbReference type="EMBL" id="QJA13899.1"/>
    </source>
</evidence>
<reference evidence="6" key="1">
    <citation type="submission" date="2019-11" db="EMBL/GenBank/DDBJ databases">
        <title>The Chloroplast Genome of the Green Alga Aphanochaete confervicola.</title>
        <authorList>
            <person name="Liu B."/>
        </authorList>
    </citation>
    <scope>NUCLEOTIDE SEQUENCE</scope>
</reference>
<gene>
    <name evidence="4 6" type="primary">rps8</name>
</gene>
<comment type="similarity">
    <text evidence="1 4 5">Belongs to the universal ribosomal protein uS8 family.</text>
</comment>
<geneLocation type="chloroplast" evidence="6"/>
<evidence type="ECO:0000256" key="1">
    <source>
        <dbReference type="ARBA" id="ARBA00006471"/>
    </source>
</evidence>
<sequence>MINDTISDMLTRVRNASIIRKKTVLIPYTRINFKIAEILEKEGYIQSFEVRQELSTQNIPQMSTQNRRELKLYLKYYKKYKTNFYKLTGVKNKKAFSDFKNLIKLLKGKQGSKKTPCITNLKRISKPGLRIYVNNKELPRVLAGAGIYILSTSKGILTDREARFRGIGGEVLCTVW</sequence>
<dbReference type="PROSITE" id="PS00053">
    <property type="entry name" value="RIBOSOMAL_S8"/>
    <property type="match status" value="1"/>
</dbReference>
<dbReference type="SUPFAM" id="SSF56047">
    <property type="entry name" value="Ribosomal protein S8"/>
    <property type="match status" value="1"/>
</dbReference>
<dbReference type="GO" id="GO:0019843">
    <property type="term" value="F:rRNA binding"/>
    <property type="evidence" value="ECO:0007669"/>
    <property type="project" value="UniProtKB-UniRule"/>
</dbReference>
<evidence type="ECO:0000256" key="5">
    <source>
        <dbReference type="RuleBase" id="RU003660"/>
    </source>
</evidence>
<name>A0A6H1XE62_9CHLO</name>
<evidence type="ECO:0000256" key="3">
    <source>
        <dbReference type="ARBA" id="ARBA00023274"/>
    </source>
</evidence>
<dbReference type="InterPro" id="IPR000630">
    <property type="entry name" value="Ribosomal_uS8"/>
</dbReference>
<accession>A0A6H1XE62</accession>
<keyword evidence="6" id="KW-0150">Chloroplast</keyword>
<dbReference type="InterPro" id="IPR047863">
    <property type="entry name" value="Ribosomal_uS8_CS"/>
</dbReference>
<dbReference type="PANTHER" id="PTHR11758">
    <property type="entry name" value="40S RIBOSOMAL PROTEIN S15A"/>
    <property type="match status" value="1"/>
</dbReference>
<protein>
    <recommendedName>
        <fullName evidence="4">Small ribosomal subunit protein uS8c</fullName>
    </recommendedName>
</protein>
<comment type="subcellular location">
    <subcellularLocation>
        <location evidence="4">Plastid</location>
        <location evidence="4">Chloroplast</location>
    </subcellularLocation>
</comment>
<dbReference type="GO" id="GO:0006412">
    <property type="term" value="P:translation"/>
    <property type="evidence" value="ECO:0007669"/>
    <property type="project" value="UniProtKB-UniRule"/>
</dbReference>
<dbReference type="AlphaFoldDB" id="A0A6H1XE62"/>
<dbReference type="EMBL" id="MN659373">
    <property type="protein sequence ID" value="QJA13899.1"/>
    <property type="molecule type" value="Genomic_DNA"/>
</dbReference>
<keyword evidence="4" id="KW-0699">rRNA-binding</keyword>
<proteinExistence type="inferred from homology"/>
<comment type="function">
    <text evidence="4">One of the primary rRNA binding proteins, it binds directly to 16S rRNA central domain where it helps coordinate assembly of the platform of the 30S subunit.</text>
</comment>
<keyword evidence="6" id="KW-0934">Plastid</keyword>
<dbReference type="RefSeq" id="YP_009774630.1">
    <property type="nucleotide sequence ID" value="NC_047441.1"/>
</dbReference>
<organism evidence="6">
    <name type="scientific">Aphanochaete confervicola</name>
    <dbReference type="NCBI Taxonomy" id="764104"/>
    <lineage>
        <taxon>Eukaryota</taxon>
        <taxon>Viridiplantae</taxon>
        <taxon>Chlorophyta</taxon>
        <taxon>core chlorophytes</taxon>
        <taxon>Chlorophyceae</taxon>
        <taxon>OCC clade</taxon>
        <taxon>Chaetophorales</taxon>
        <taxon>Aphanochaetaceae</taxon>
        <taxon>Aphanochaete</taxon>
    </lineage>
</organism>
<dbReference type="GeneID" id="54626722"/>